<evidence type="ECO:0000256" key="2">
    <source>
        <dbReference type="ARBA" id="ARBA00022729"/>
    </source>
</evidence>
<keyword evidence="7" id="KW-1185">Reference proteome</keyword>
<gene>
    <name evidence="6" type="ORF">FNB15_11020</name>
</gene>
<evidence type="ECO:0000256" key="4">
    <source>
        <dbReference type="SAM" id="SignalP"/>
    </source>
</evidence>
<accession>A0A516H1W5</accession>
<dbReference type="OrthoDB" id="7318060at2"/>
<reference evidence="6 7" key="1">
    <citation type="submission" date="2019-07" db="EMBL/GenBank/DDBJ databases">
        <title>Genome sequencing for Ferrovibrio sp. K5.</title>
        <authorList>
            <person name="Park S.-J."/>
        </authorList>
    </citation>
    <scope>NUCLEOTIDE SEQUENCE [LARGE SCALE GENOMIC DNA]</scope>
    <source>
        <strain evidence="6 7">K5</strain>
    </source>
</reference>
<keyword evidence="2 4" id="KW-0732">Signal</keyword>
<dbReference type="InterPro" id="IPR051010">
    <property type="entry name" value="BCAA_transport"/>
</dbReference>
<feature type="signal peptide" evidence="4">
    <location>
        <begin position="1"/>
        <end position="20"/>
    </location>
</feature>
<dbReference type="RefSeq" id="WP_144068747.1">
    <property type="nucleotide sequence ID" value="NZ_CP041636.1"/>
</dbReference>
<organism evidence="6 7">
    <name type="scientific">Ferrovibrio terrae</name>
    <dbReference type="NCBI Taxonomy" id="2594003"/>
    <lineage>
        <taxon>Bacteria</taxon>
        <taxon>Pseudomonadati</taxon>
        <taxon>Pseudomonadota</taxon>
        <taxon>Alphaproteobacteria</taxon>
        <taxon>Rhodospirillales</taxon>
        <taxon>Rhodospirillaceae</taxon>
        <taxon>Ferrovibrio</taxon>
    </lineage>
</organism>
<dbReference type="EMBL" id="CP041636">
    <property type="protein sequence ID" value="QDO97766.1"/>
    <property type="molecule type" value="Genomic_DNA"/>
</dbReference>
<evidence type="ECO:0000256" key="3">
    <source>
        <dbReference type="ARBA" id="ARBA00022970"/>
    </source>
</evidence>
<dbReference type="GO" id="GO:0006865">
    <property type="term" value="P:amino acid transport"/>
    <property type="evidence" value="ECO:0007669"/>
    <property type="project" value="UniProtKB-KW"/>
</dbReference>
<dbReference type="Pfam" id="PF13458">
    <property type="entry name" value="Peripla_BP_6"/>
    <property type="match status" value="1"/>
</dbReference>
<dbReference type="InterPro" id="IPR028082">
    <property type="entry name" value="Peripla_BP_I"/>
</dbReference>
<evidence type="ECO:0000256" key="1">
    <source>
        <dbReference type="ARBA" id="ARBA00010062"/>
    </source>
</evidence>
<dbReference type="AlphaFoldDB" id="A0A516H1W5"/>
<dbReference type="InterPro" id="IPR006311">
    <property type="entry name" value="TAT_signal"/>
</dbReference>
<dbReference type="Gene3D" id="3.40.50.2300">
    <property type="match status" value="2"/>
</dbReference>
<protein>
    <submittedName>
        <fullName evidence="6">ABC transporter substrate-binding protein</fullName>
    </submittedName>
</protein>
<name>A0A516H1W5_9PROT</name>
<dbReference type="CDD" id="cd06340">
    <property type="entry name" value="PBP1_ABC_ligand_binding-like"/>
    <property type="match status" value="1"/>
</dbReference>
<dbReference type="KEGG" id="fer:FNB15_11020"/>
<dbReference type="PROSITE" id="PS51318">
    <property type="entry name" value="TAT"/>
    <property type="match status" value="1"/>
</dbReference>
<dbReference type="PANTHER" id="PTHR30483">
    <property type="entry name" value="LEUCINE-SPECIFIC-BINDING PROTEIN"/>
    <property type="match status" value="1"/>
</dbReference>
<sequence>MSIKLTRRQFAASAAGVALAAGTAPFNIVKAQTGKLKIGSIHPRSGFQAQLGIACQRGIDLAPKVLQQIGIKADVEIMNADTESNVDVARARAEKLINDGANVLIGAFDSGQSAAIAQVAEQKGVPYIINVAAAPQITEQGYKFVFRNFPTAPMLVGDGLNLMKGVFEKSGITPKTAVFMHVNDTFGQAMAGAIKAMAPRFNLPFQIVETISYDPQAKDLSVEIAKAKATGAELLMPVTRLNDAILMVREMVKQRWEPKIVMSPGAPGFYEGQFYKTLGKFSNYLLTNVPWYNPRSGMTQKLLDEFTKSYKGELFELNVGFSFEAVMVAVMAHNAAKSTAGAALADAIRKTNITDHVMAGGPLQFDAKGQNVNIKSVTLQNLDQRPKVVLPLDIAEDNLTLPLPSWQKRA</sequence>
<evidence type="ECO:0000259" key="5">
    <source>
        <dbReference type="Pfam" id="PF13458"/>
    </source>
</evidence>
<dbReference type="SUPFAM" id="SSF53822">
    <property type="entry name" value="Periplasmic binding protein-like I"/>
    <property type="match status" value="1"/>
</dbReference>
<dbReference type="Proteomes" id="UP000317496">
    <property type="component" value="Chromosome"/>
</dbReference>
<evidence type="ECO:0000313" key="6">
    <source>
        <dbReference type="EMBL" id="QDO97766.1"/>
    </source>
</evidence>
<keyword evidence="3" id="KW-0813">Transport</keyword>
<evidence type="ECO:0000313" key="7">
    <source>
        <dbReference type="Proteomes" id="UP000317496"/>
    </source>
</evidence>
<proteinExistence type="inferred from homology"/>
<keyword evidence="3" id="KW-0029">Amino-acid transport</keyword>
<feature type="chain" id="PRO_5022088683" evidence="4">
    <location>
        <begin position="21"/>
        <end position="410"/>
    </location>
</feature>
<feature type="domain" description="Leucine-binding protein" evidence="5">
    <location>
        <begin position="36"/>
        <end position="371"/>
    </location>
</feature>
<dbReference type="InterPro" id="IPR028081">
    <property type="entry name" value="Leu-bd"/>
</dbReference>
<comment type="similarity">
    <text evidence="1">Belongs to the leucine-binding protein family.</text>
</comment>